<feature type="domain" description="DNA helicase Pif1-like 2B" evidence="3">
    <location>
        <begin position="614"/>
        <end position="658"/>
    </location>
</feature>
<sequence length="873" mass="99112">MVNRHMLDNHWIVPYNPYLLVRYNCHINVECSVTFTSVKYVTKYIHKGHDRGMLEVHRHDEIKSYFDARYVSVPEAVWRTLHFDLHEQSPAIVHLQIHLPGQHLAVYNPAEDPAAVLERAANERTMLTVFFEVCASDDDGVIARQYTYQEFPQFFVWQQHGKHWVLRKHRFALGLLRDDGEWHKCLQEAAEMQTGSRLRYLFATLLQFCQPACPDVLWHDFRHNICDNLRHCLSMLGQPNASDEEVYDDGLFLLDRVLREHGSSLTQYPGMPLPVRNWGAEVENTYIAEQLDYDPQQQQEQALEQETRLNAGQRAAFETIIRAVTNEEHKLFFVHRPGGTGKTFLYSVLCHKIRREGSIVLCVASSGIATLLLEGGRTAHFMFKIPMESLNSQSTCAIPKDSPYAAMLRCVRLIIWDEAANQHRWAPKAVDRTLRDLRNDDCPFGSITVVFGGDFQQILLVVVKGSWEDIVDVSLRRSHLWQHIEVLHLRQNMRLDPDEDNHHFAQWLLDVGHGRAHESDNPSEVRLPKHMLSCSDIDSLIESVYNGITSHLPPPPDYFLNRSILSARNEDVDDVNQRVLDCLAGEEQVFHSVDSIILEPGADQELDNDGYPPEYLRSLKASGLPLGELHLKVSCLVILLRNLAPSRGLCNGTRMIIRRMSNRVLEVELIGESHHGEIALLPHIVLNLASNAGNFPFKLSRCQFPIRLAFAMSINKAQGQSVKHVGLNLHIPVFTHGQLYFNKDNLEIPENGTFAVMATVAQPNEVADLCTMAPYTDYNLIGYIIWATQFVQQPREANPGSVAIQVEIPDTGHFKNSKNPLPSTEGLNATVIGRLTGIEHSPRVVAAEVFRITLKNVAYFPRSHVSLCKNTGG</sequence>
<dbReference type="GO" id="GO:0005524">
    <property type="term" value="F:ATP binding"/>
    <property type="evidence" value="ECO:0007669"/>
    <property type="project" value="UniProtKB-KW"/>
</dbReference>
<dbReference type="InterPro" id="IPR049163">
    <property type="entry name" value="Pif1-like_2B_dom"/>
</dbReference>
<keyword evidence="1" id="KW-0067">ATP-binding</keyword>
<keyword evidence="1" id="KW-0378">Hydrolase</keyword>
<evidence type="ECO:0000313" key="5">
    <source>
        <dbReference type="Proteomes" id="UP000184267"/>
    </source>
</evidence>
<dbReference type="STRING" id="154538.A0A1M2W305"/>
<dbReference type="AlphaFoldDB" id="A0A1M2W305"/>
<organism evidence="4 5">
    <name type="scientific">Trametes pubescens</name>
    <name type="common">White-rot fungus</name>
    <dbReference type="NCBI Taxonomy" id="154538"/>
    <lineage>
        <taxon>Eukaryota</taxon>
        <taxon>Fungi</taxon>
        <taxon>Dikarya</taxon>
        <taxon>Basidiomycota</taxon>
        <taxon>Agaricomycotina</taxon>
        <taxon>Agaricomycetes</taxon>
        <taxon>Polyporales</taxon>
        <taxon>Polyporaceae</taxon>
        <taxon>Trametes</taxon>
    </lineage>
</organism>
<evidence type="ECO:0000259" key="3">
    <source>
        <dbReference type="Pfam" id="PF21530"/>
    </source>
</evidence>
<protein>
    <recommendedName>
        <fullName evidence="1">ATP-dependent DNA helicase</fullName>
        <ecNumber evidence="1">5.6.2.3</ecNumber>
    </recommendedName>
</protein>
<dbReference type="Proteomes" id="UP000184267">
    <property type="component" value="Unassembled WGS sequence"/>
</dbReference>
<dbReference type="InterPro" id="IPR010285">
    <property type="entry name" value="DNA_helicase_pif1-like_DEAD"/>
</dbReference>
<keyword evidence="1" id="KW-0234">DNA repair</keyword>
<feature type="domain" description="DNA helicase Pif1-like DEAD-box helicase" evidence="2">
    <location>
        <begin position="309"/>
        <end position="520"/>
    </location>
</feature>
<proteinExistence type="inferred from homology"/>
<dbReference type="PANTHER" id="PTHR10492:SF57">
    <property type="entry name" value="ATP-DEPENDENT DNA HELICASE"/>
    <property type="match status" value="1"/>
</dbReference>
<dbReference type="EMBL" id="MNAD01000316">
    <property type="protein sequence ID" value="OJT14231.1"/>
    <property type="molecule type" value="Genomic_DNA"/>
</dbReference>
<comment type="cofactor">
    <cofactor evidence="1">
        <name>Mg(2+)</name>
        <dbReference type="ChEBI" id="CHEBI:18420"/>
    </cofactor>
</comment>
<comment type="similarity">
    <text evidence="1">Belongs to the helicase family.</text>
</comment>
<dbReference type="OMA" id="IVPYSPM"/>
<name>A0A1M2W305_TRAPU</name>
<dbReference type="EC" id="5.6.2.3" evidence="1"/>
<dbReference type="Pfam" id="PF21530">
    <property type="entry name" value="Pif1_2B_dom"/>
    <property type="match status" value="1"/>
</dbReference>
<keyword evidence="1" id="KW-0227">DNA damage</keyword>
<dbReference type="Pfam" id="PF05970">
    <property type="entry name" value="PIF1"/>
    <property type="match status" value="1"/>
</dbReference>
<evidence type="ECO:0000256" key="1">
    <source>
        <dbReference type="RuleBase" id="RU363044"/>
    </source>
</evidence>
<dbReference type="SUPFAM" id="SSF52540">
    <property type="entry name" value="P-loop containing nucleoside triphosphate hydrolases"/>
    <property type="match status" value="2"/>
</dbReference>
<dbReference type="GO" id="GO:0006310">
    <property type="term" value="P:DNA recombination"/>
    <property type="evidence" value="ECO:0007669"/>
    <property type="project" value="UniProtKB-KW"/>
</dbReference>
<evidence type="ECO:0000259" key="2">
    <source>
        <dbReference type="Pfam" id="PF05970"/>
    </source>
</evidence>
<dbReference type="GO" id="GO:0016887">
    <property type="term" value="F:ATP hydrolysis activity"/>
    <property type="evidence" value="ECO:0007669"/>
    <property type="project" value="RHEA"/>
</dbReference>
<comment type="caution">
    <text evidence="4">The sequence shown here is derived from an EMBL/GenBank/DDBJ whole genome shotgun (WGS) entry which is preliminary data.</text>
</comment>
<dbReference type="OrthoDB" id="3366231at2759"/>
<dbReference type="InterPro" id="IPR027417">
    <property type="entry name" value="P-loop_NTPase"/>
</dbReference>
<keyword evidence="5" id="KW-1185">Reference proteome</keyword>
<keyword evidence="1" id="KW-0547">Nucleotide-binding</keyword>
<dbReference type="GO" id="GO:0000723">
    <property type="term" value="P:telomere maintenance"/>
    <property type="evidence" value="ECO:0007669"/>
    <property type="project" value="InterPro"/>
</dbReference>
<comment type="catalytic activity">
    <reaction evidence="1">
        <text>ATP + H2O = ADP + phosphate + H(+)</text>
        <dbReference type="Rhea" id="RHEA:13065"/>
        <dbReference type="ChEBI" id="CHEBI:15377"/>
        <dbReference type="ChEBI" id="CHEBI:15378"/>
        <dbReference type="ChEBI" id="CHEBI:30616"/>
        <dbReference type="ChEBI" id="CHEBI:43474"/>
        <dbReference type="ChEBI" id="CHEBI:456216"/>
        <dbReference type="EC" id="5.6.2.3"/>
    </reaction>
</comment>
<dbReference type="Gene3D" id="3.40.50.300">
    <property type="entry name" value="P-loop containing nucleotide triphosphate hydrolases"/>
    <property type="match status" value="1"/>
</dbReference>
<accession>A0A1M2W305</accession>
<evidence type="ECO:0000313" key="4">
    <source>
        <dbReference type="EMBL" id="OJT14231.1"/>
    </source>
</evidence>
<dbReference type="GO" id="GO:0006281">
    <property type="term" value="P:DNA repair"/>
    <property type="evidence" value="ECO:0007669"/>
    <property type="project" value="UniProtKB-KW"/>
</dbReference>
<keyword evidence="1" id="KW-0233">DNA recombination</keyword>
<gene>
    <name evidence="4" type="ORF">TRAPUB_9215</name>
</gene>
<dbReference type="GO" id="GO:0043139">
    <property type="term" value="F:5'-3' DNA helicase activity"/>
    <property type="evidence" value="ECO:0007669"/>
    <property type="project" value="UniProtKB-EC"/>
</dbReference>
<reference evidence="4 5" key="1">
    <citation type="submission" date="2016-10" db="EMBL/GenBank/DDBJ databases">
        <title>Genome sequence of the basidiomycete white-rot fungus Trametes pubescens.</title>
        <authorList>
            <person name="Makela M.R."/>
            <person name="Granchi Z."/>
            <person name="Peng M."/>
            <person name="De Vries R.P."/>
            <person name="Grigoriev I."/>
            <person name="Riley R."/>
            <person name="Hilden K."/>
        </authorList>
    </citation>
    <scope>NUCLEOTIDE SEQUENCE [LARGE SCALE GENOMIC DNA]</scope>
    <source>
        <strain evidence="4 5">FBCC735</strain>
    </source>
</reference>
<dbReference type="PANTHER" id="PTHR10492">
    <property type="match status" value="1"/>
</dbReference>
<keyword evidence="1 4" id="KW-0347">Helicase</keyword>